<evidence type="ECO:0000256" key="1">
    <source>
        <dbReference type="SAM" id="MobiDB-lite"/>
    </source>
</evidence>
<comment type="caution">
    <text evidence="2">The sequence shown here is derived from an EMBL/GenBank/DDBJ whole genome shotgun (WGS) entry which is preliminary data.</text>
</comment>
<dbReference type="EMBL" id="JARBHB010000010">
    <property type="protein sequence ID" value="KAJ8874655.1"/>
    <property type="molecule type" value="Genomic_DNA"/>
</dbReference>
<name>A0ABQ9GRK4_9NEOP</name>
<gene>
    <name evidence="2" type="ORF">PR048_025521</name>
</gene>
<protein>
    <submittedName>
        <fullName evidence="2">Uncharacterized protein</fullName>
    </submittedName>
</protein>
<reference evidence="2 3" key="1">
    <citation type="submission" date="2023-02" db="EMBL/GenBank/DDBJ databases">
        <title>LHISI_Scaffold_Assembly.</title>
        <authorList>
            <person name="Stuart O.P."/>
            <person name="Cleave R."/>
            <person name="Magrath M.J.L."/>
            <person name="Mikheyev A.S."/>
        </authorList>
    </citation>
    <scope>NUCLEOTIDE SEQUENCE [LARGE SCALE GENOMIC DNA]</scope>
    <source>
        <strain evidence="2">Daus_M_001</strain>
        <tissue evidence="2">Leg muscle</tissue>
    </source>
</reference>
<proteinExistence type="predicted"/>
<organism evidence="2 3">
    <name type="scientific">Dryococelus australis</name>
    <dbReference type="NCBI Taxonomy" id="614101"/>
    <lineage>
        <taxon>Eukaryota</taxon>
        <taxon>Metazoa</taxon>
        <taxon>Ecdysozoa</taxon>
        <taxon>Arthropoda</taxon>
        <taxon>Hexapoda</taxon>
        <taxon>Insecta</taxon>
        <taxon>Pterygota</taxon>
        <taxon>Neoptera</taxon>
        <taxon>Polyneoptera</taxon>
        <taxon>Phasmatodea</taxon>
        <taxon>Verophasmatodea</taxon>
        <taxon>Anareolatae</taxon>
        <taxon>Phasmatidae</taxon>
        <taxon>Eurycanthinae</taxon>
        <taxon>Dryococelus</taxon>
    </lineage>
</organism>
<evidence type="ECO:0000313" key="3">
    <source>
        <dbReference type="Proteomes" id="UP001159363"/>
    </source>
</evidence>
<dbReference type="Proteomes" id="UP001159363">
    <property type="component" value="Chromosome 9"/>
</dbReference>
<evidence type="ECO:0000313" key="2">
    <source>
        <dbReference type="EMBL" id="KAJ8874655.1"/>
    </source>
</evidence>
<accession>A0ABQ9GRK4</accession>
<feature type="region of interest" description="Disordered" evidence="1">
    <location>
        <begin position="372"/>
        <end position="411"/>
    </location>
</feature>
<keyword evidence="3" id="KW-1185">Reference proteome</keyword>
<sequence>MPGRTQARKLGRVPRSWLGSCQHRTCCGVASRRGGLLVTALFNGAAVPVYCSVNAQHESCESLPCKDLIGLLQDLEVVCDESCKVVQLKHLAVQHLRGQEIPATQLNPARLCFSACFSWWCLSAAAPFDLAPSELDSLVTRRHGLPVRGTGDSRENPPNSVFVRRDALVKKIPGRPRRKSNPVPLGVSIRAFVEKGTGKREVQVCRGSAAILDFNAVIRSSSWILPCRYQYTPIFEASTSPSWTATLGCWCRSRLISRYTTIFVLELAARSSGAALIRLVACTPHALLILTLATGALFHLELKIPSAIVRDRTAGQKKENGLRLANTHADSAQHHVSVKPPQAQHLATFQLTRPDILSPSSQHRPSIFQQYSHHKSGVLPPSSRRKPSILPLSSHCRPSILPPSSRHRPVV</sequence>